<organism evidence="2 3">
    <name type="scientific">Massilia frigida</name>
    <dbReference type="NCBI Taxonomy" id="2609281"/>
    <lineage>
        <taxon>Bacteria</taxon>
        <taxon>Pseudomonadati</taxon>
        <taxon>Pseudomonadota</taxon>
        <taxon>Betaproteobacteria</taxon>
        <taxon>Burkholderiales</taxon>
        <taxon>Oxalobacteraceae</taxon>
        <taxon>Telluria group</taxon>
        <taxon>Massilia</taxon>
    </lineage>
</organism>
<evidence type="ECO:0000313" key="3">
    <source>
        <dbReference type="Proteomes" id="UP000621455"/>
    </source>
</evidence>
<evidence type="ECO:0000256" key="1">
    <source>
        <dbReference type="SAM" id="SignalP"/>
    </source>
</evidence>
<feature type="signal peptide" evidence="1">
    <location>
        <begin position="1"/>
        <end position="19"/>
    </location>
</feature>
<keyword evidence="1" id="KW-0732">Signal</keyword>
<keyword evidence="3" id="KW-1185">Reference proteome</keyword>
<comment type="caution">
    <text evidence="2">The sequence shown here is derived from an EMBL/GenBank/DDBJ whole genome shotgun (WGS) entry which is preliminary data.</text>
</comment>
<gene>
    <name evidence="2" type="ORF">F2P44_20200</name>
</gene>
<reference evidence="2 3" key="1">
    <citation type="submission" date="2019-10" db="EMBL/GenBank/DDBJ databases">
        <title>Taxonomy of Antarctic Massilia spp.: description of Massilia rubra sp. nov., Massilia aquatica sp. nov., Massilia mucilaginosa sp. nov., Massilia frigida sp. nov. isolated from streams, lakes and regoliths.</title>
        <authorList>
            <person name="Holochova P."/>
            <person name="Sedlacek I."/>
            <person name="Kralova S."/>
            <person name="Maslanova I."/>
            <person name="Busse H.-J."/>
            <person name="Stankova E."/>
            <person name="Vrbovska V."/>
            <person name="Kovarovic V."/>
            <person name="Bartak M."/>
            <person name="Svec P."/>
            <person name="Pantucek R."/>
        </authorList>
    </citation>
    <scope>NUCLEOTIDE SEQUENCE [LARGE SCALE GENOMIC DNA]</scope>
    <source>
        <strain evidence="2 3">CCM 8695</strain>
    </source>
</reference>
<name>A0ABX0NJE8_9BURK</name>
<sequence length="125" mass="13069">MGAMSTLAALALTGLQAGASAPSCGCAQFAVDAGPAASSPALLSADARVLRNFALFSHRRIGADLIRKQGPYLQTLAAYFPHCADGALKLAWLRQTLASASDTRLFAERLAQQYDSGRTCAVPKE</sequence>
<dbReference type="Proteomes" id="UP000621455">
    <property type="component" value="Unassembled WGS sequence"/>
</dbReference>
<dbReference type="EMBL" id="WHJG01000023">
    <property type="protein sequence ID" value="NHZ81580.1"/>
    <property type="molecule type" value="Genomic_DNA"/>
</dbReference>
<protein>
    <submittedName>
        <fullName evidence="2">Uncharacterized protein</fullName>
    </submittedName>
</protein>
<proteinExistence type="predicted"/>
<evidence type="ECO:0000313" key="2">
    <source>
        <dbReference type="EMBL" id="NHZ81580.1"/>
    </source>
</evidence>
<accession>A0ABX0NJE8</accession>
<dbReference type="RefSeq" id="WP_167088908.1">
    <property type="nucleotide sequence ID" value="NZ_WHJG01000023.1"/>
</dbReference>
<feature type="chain" id="PRO_5045696357" evidence="1">
    <location>
        <begin position="20"/>
        <end position="125"/>
    </location>
</feature>